<evidence type="ECO:0008006" key="3">
    <source>
        <dbReference type="Google" id="ProtNLM"/>
    </source>
</evidence>
<organism evidence="1 2">
    <name type="scientific">Armillaria borealis</name>
    <dbReference type="NCBI Taxonomy" id="47425"/>
    <lineage>
        <taxon>Eukaryota</taxon>
        <taxon>Fungi</taxon>
        <taxon>Dikarya</taxon>
        <taxon>Basidiomycota</taxon>
        <taxon>Agaricomycotina</taxon>
        <taxon>Agaricomycetes</taxon>
        <taxon>Agaricomycetidae</taxon>
        <taxon>Agaricales</taxon>
        <taxon>Marasmiineae</taxon>
        <taxon>Physalacriaceae</taxon>
        <taxon>Armillaria</taxon>
    </lineage>
</organism>
<dbReference type="Proteomes" id="UP001175226">
    <property type="component" value="Unassembled WGS sequence"/>
</dbReference>
<dbReference type="EMBL" id="JAUEPT010000097">
    <property type="protein sequence ID" value="KAK0432246.1"/>
    <property type="molecule type" value="Genomic_DNA"/>
</dbReference>
<protein>
    <recommendedName>
        <fullName evidence="3">Aminoglycoside phosphotransferase domain-containing protein</fullName>
    </recommendedName>
</protein>
<sequence length="97" mass="10425">MLNIYTVDALQEIASKSINARPCTAVTNIAEGSYNKIFLLEFDNASCAIACIPSSIVQNTHLSTCSEVATTQNRELVLQGGYQPQATGSTVRSEQRG</sequence>
<keyword evidence="2" id="KW-1185">Reference proteome</keyword>
<proteinExistence type="predicted"/>
<evidence type="ECO:0000313" key="2">
    <source>
        <dbReference type="Proteomes" id="UP001175226"/>
    </source>
</evidence>
<reference evidence="1" key="1">
    <citation type="submission" date="2023-06" db="EMBL/GenBank/DDBJ databases">
        <authorList>
            <consortium name="Lawrence Berkeley National Laboratory"/>
            <person name="Ahrendt S."/>
            <person name="Sahu N."/>
            <person name="Indic B."/>
            <person name="Wong-Bajracharya J."/>
            <person name="Merenyi Z."/>
            <person name="Ke H.-M."/>
            <person name="Monk M."/>
            <person name="Kocsube S."/>
            <person name="Drula E."/>
            <person name="Lipzen A."/>
            <person name="Balint B."/>
            <person name="Henrissat B."/>
            <person name="Andreopoulos B."/>
            <person name="Martin F.M."/>
            <person name="Harder C.B."/>
            <person name="Rigling D."/>
            <person name="Ford K.L."/>
            <person name="Foster G.D."/>
            <person name="Pangilinan J."/>
            <person name="Papanicolaou A."/>
            <person name="Barry K."/>
            <person name="LaButti K."/>
            <person name="Viragh M."/>
            <person name="Koriabine M."/>
            <person name="Yan M."/>
            <person name="Riley R."/>
            <person name="Champramary S."/>
            <person name="Plett K.L."/>
            <person name="Tsai I.J."/>
            <person name="Slot J."/>
            <person name="Sipos G."/>
            <person name="Plett J."/>
            <person name="Nagy L.G."/>
            <person name="Grigoriev I.V."/>
        </authorList>
    </citation>
    <scope>NUCLEOTIDE SEQUENCE</scope>
    <source>
        <strain evidence="1">FPL87.14</strain>
    </source>
</reference>
<dbReference type="AlphaFoldDB" id="A0AA39IXE3"/>
<evidence type="ECO:0000313" key="1">
    <source>
        <dbReference type="EMBL" id="KAK0432246.1"/>
    </source>
</evidence>
<accession>A0AA39IXE3</accession>
<comment type="caution">
    <text evidence="1">The sequence shown here is derived from an EMBL/GenBank/DDBJ whole genome shotgun (WGS) entry which is preliminary data.</text>
</comment>
<gene>
    <name evidence="1" type="ORF">EV421DRAFT_1506101</name>
</gene>
<name>A0AA39IXE3_9AGAR</name>